<dbReference type="Pfam" id="PF01248">
    <property type="entry name" value="Ribosomal_L7Ae"/>
    <property type="match status" value="1"/>
</dbReference>
<dbReference type="InterPro" id="IPR029064">
    <property type="entry name" value="Ribosomal_eL30-like_sf"/>
</dbReference>
<dbReference type="InterPro" id="IPR002415">
    <property type="entry name" value="H/ACA_rnp_Nhp2-like"/>
</dbReference>
<feature type="domain" description="Ribosomal protein eL8/eL30/eS12/Gadd45" evidence="7">
    <location>
        <begin position="23"/>
        <end position="111"/>
    </location>
</feature>
<dbReference type="Proteomes" id="UP001165060">
    <property type="component" value="Unassembled WGS sequence"/>
</dbReference>
<comment type="function">
    <text evidence="6">Required for ribosome biogenesis. Part of a complex which catalyzes pseudouridylation of rRNA. This involves the isomerization of uridine such that the ribose is subsequently attached to C5, instead of the normal N1. Pseudouridine ('psi') residues may serve to stabilize the conformation of rRNAs.</text>
</comment>
<dbReference type="Gene3D" id="3.30.1330.30">
    <property type="match status" value="1"/>
</dbReference>
<evidence type="ECO:0000256" key="6">
    <source>
        <dbReference type="RuleBase" id="RU366039"/>
    </source>
</evidence>
<reference evidence="8 9" key="1">
    <citation type="journal article" date="2023" name="Commun. Biol.">
        <title>Genome analysis of Parmales, the sister group of diatoms, reveals the evolutionary specialization of diatoms from phago-mixotrophs to photoautotrophs.</title>
        <authorList>
            <person name="Ban H."/>
            <person name="Sato S."/>
            <person name="Yoshikawa S."/>
            <person name="Yamada K."/>
            <person name="Nakamura Y."/>
            <person name="Ichinomiya M."/>
            <person name="Sato N."/>
            <person name="Blanc-Mathieu R."/>
            <person name="Endo H."/>
            <person name="Kuwata A."/>
            <person name="Ogata H."/>
        </authorList>
    </citation>
    <scope>NUCLEOTIDE SEQUENCE [LARGE SCALE GENOMIC DNA]</scope>
</reference>
<comment type="similarity">
    <text evidence="2 6">Belongs to the eukaryotic ribosomal protein eL8 family.</text>
</comment>
<keyword evidence="4 6" id="KW-0539">Nucleus</keyword>
<keyword evidence="5 6" id="KW-0687">Ribonucleoprotein</keyword>
<evidence type="ECO:0000256" key="1">
    <source>
        <dbReference type="ARBA" id="ARBA00004604"/>
    </source>
</evidence>
<evidence type="ECO:0000313" key="9">
    <source>
        <dbReference type="Proteomes" id="UP001165060"/>
    </source>
</evidence>
<keyword evidence="3 6" id="KW-0694">RNA-binding</keyword>
<protein>
    <recommendedName>
        <fullName evidence="6">H/ACA ribonucleoprotein complex subunit 2</fullName>
    </recommendedName>
    <alternativeName>
        <fullName evidence="6">Nucleolar protein family A member 2</fullName>
    </alternativeName>
</protein>
<accession>A0ABQ6M3U7</accession>
<proteinExistence type="inferred from homology"/>
<organism evidence="8 9">
    <name type="scientific">Tetraparma gracilis</name>
    <dbReference type="NCBI Taxonomy" id="2962635"/>
    <lineage>
        <taxon>Eukaryota</taxon>
        <taxon>Sar</taxon>
        <taxon>Stramenopiles</taxon>
        <taxon>Ochrophyta</taxon>
        <taxon>Bolidophyceae</taxon>
        <taxon>Parmales</taxon>
        <taxon>Triparmaceae</taxon>
        <taxon>Tetraparma</taxon>
    </lineage>
</organism>
<evidence type="ECO:0000256" key="3">
    <source>
        <dbReference type="ARBA" id="ARBA00022884"/>
    </source>
</evidence>
<dbReference type="InterPro" id="IPR018492">
    <property type="entry name" value="Ribosomal_eL8/Nhp2"/>
</dbReference>
<evidence type="ECO:0000256" key="2">
    <source>
        <dbReference type="ARBA" id="ARBA00007337"/>
    </source>
</evidence>
<dbReference type="PRINTS" id="PR00883">
    <property type="entry name" value="NUCLEARHMG"/>
</dbReference>
<evidence type="ECO:0000256" key="5">
    <source>
        <dbReference type="ARBA" id="ARBA00023274"/>
    </source>
</evidence>
<dbReference type="PRINTS" id="PR00881">
    <property type="entry name" value="L7ARS6FAMILY"/>
</dbReference>
<comment type="subcellular location">
    <subcellularLocation>
        <location evidence="1 6">Nucleus</location>
        <location evidence="1 6">Nucleolus</location>
    </subcellularLocation>
</comment>
<keyword evidence="9" id="KW-1185">Reference proteome</keyword>
<evidence type="ECO:0000256" key="4">
    <source>
        <dbReference type="ARBA" id="ARBA00023242"/>
    </source>
</evidence>
<dbReference type="PANTHER" id="PTHR23105">
    <property type="entry name" value="RIBOSOMAL PROTEIN L7AE FAMILY MEMBER"/>
    <property type="match status" value="1"/>
</dbReference>
<comment type="caution">
    <text evidence="8">The sequence shown here is derived from an EMBL/GenBank/DDBJ whole genome shotgun (WGS) entry which is preliminary data.</text>
</comment>
<name>A0ABQ6M3U7_9STRA</name>
<dbReference type="SUPFAM" id="SSF55315">
    <property type="entry name" value="L30e-like"/>
    <property type="match status" value="1"/>
</dbReference>
<evidence type="ECO:0000259" key="7">
    <source>
        <dbReference type="Pfam" id="PF01248"/>
    </source>
</evidence>
<evidence type="ECO:0000313" key="8">
    <source>
        <dbReference type="EMBL" id="GMI19045.1"/>
    </source>
</evidence>
<dbReference type="InterPro" id="IPR004038">
    <property type="entry name" value="Ribosomal_eL8/eL30/eS12/Gad45"/>
</dbReference>
<dbReference type="InterPro" id="IPR050257">
    <property type="entry name" value="eL8/uL1-like"/>
</dbReference>
<sequence length="129" mass="14012">MSTAPIERERAYPLADALLTTTILDLIHAASDNRQVRLGANQANQALNRGMAELIVMAADATPLEVVLHLPIICEEKNVGYVFVPSKEAIGKAVNSNRKIIAVAITSNDASLLNKRIQELKGKIEEIII</sequence>
<comment type="function">
    <text evidence="6">Common component of the spliceosome and rRNA processing machinery.</text>
</comment>
<gene>
    <name evidence="8" type="ORF">TeGR_g14932</name>
</gene>
<dbReference type="EMBL" id="BRYB01002400">
    <property type="protein sequence ID" value="GMI19045.1"/>
    <property type="molecule type" value="Genomic_DNA"/>
</dbReference>